<proteinExistence type="inferred from homology"/>
<sequence>MTEFWQQCVNHLSQGVAPAHIKQWIMPLSPIGFNEDETEFQIAAPNPLKQNWAQMYYAPLIKSLIKETFNHDVEVVVLINKNVSANKDLTVSTATQNPVQVKEGLQTTPSAPKAQHMSQPAVETISKIGETQISVVIEEDEADIAPSQPIIAPPIHQAKDSSSDEQNEVAINQGVLDVPESKRDLYQATYLNPNLTFANLVVGHSNELAEATAKNVVRNLGRQGYNPLFLYGSTGLGKTHLMHAIGNELFKEGKVRYARYIHANDYYTEISAKMRDGKWVDYRLQDAQEYAKLDLLLIDDIQFFRNKERTQQEFFHLYEALVSRGKQIVICSDTYPRELKDIEERLISRFNSGMTIQIEPPELEMRVAILMKKAENHHYIELTDEAAFFIAKHIRSNVRELEGGLQKVIAFAQFRRMKEITVDICKEALKDLLRVANGLITVENIQKTVADFYKIKVADIYSKSRRANIVRVRHVAMYLAKELTRKSLPELGQAFGGRDHSTVHHAVERITELRATDRELNHELHVLEQTLKG</sequence>
<evidence type="ECO:0000256" key="8">
    <source>
        <dbReference type="HAMAP-Rule" id="MF_00377"/>
    </source>
</evidence>
<evidence type="ECO:0000313" key="14">
    <source>
        <dbReference type="EMBL" id="NOL52163.1"/>
    </source>
</evidence>
<evidence type="ECO:0000256" key="2">
    <source>
        <dbReference type="ARBA" id="ARBA00022490"/>
    </source>
</evidence>
<keyword evidence="7 8" id="KW-0238">DNA-binding</keyword>
<evidence type="ECO:0000256" key="1">
    <source>
        <dbReference type="ARBA" id="ARBA00006583"/>
    </source>
</evidence>
<comment type="domain">
    <text evidence="8">Domain I is involved in oligomerization and binding regulators, domain II is flexibile and of varying length in different bacteria, domain III forms the AAA+ region, while domain IV binds dsDNA.</text>
</comment>
<feature type="domain" description="AAA+ ATPase" evidence="12">
    <location>
        <begin position="224"/>
        <end position="362"/>
    </location>
</feature>
<evidence type="ECO:0000259" key="13">
    <source>
        <dbReference type="SMART" id="SM00760"/>
    </source>
</evidence>
<dbReference type="InterPro" id="IPR018312">
    <property type="entry name" value="Chromosome_initiator_DnaA_CS"/>
</dbReference>
<comment type="similarity">
    <text evidence="1 8 11">Belongs to the DnaA family.</text>
</comment>
<keyword evidence="6 8" id="KW-0446">Lipid-binding</keyword>
<dbReference type="Pfam" id="PF08299">
    <property type="entry name" value="Bac_DnaA_C"/>
    <property type="match status" value="1"/>
</dbReference>
<dbReference type="PROSITE" id="PS01008">
    <property type="entry name" value="DNAA"/>
    <property type="match status" value="1"/>
</dbReference>
<comment type="subunit">
    <text evidence="8">Oligomerizes as a right-handed, spiral filament on DNA at oriC.</text>
</comment>
<keyword evidence="3 8" id="KW-0235">DNA replication</keyword>
<evidence type="ECO:0000256" key="5">
    <source>
        <dbReference type="ARBA" id="ARBA00022840"/>
    </source>
</evidence>
<feature type="binding site" evidence="8">
    <location>
        <position position="239"/>
    </location>
    <ligand>
        <name>ATP</name>
        <dbReference type="ChEBI" id="CHEBI:30616"/>
    </ligand>
</feature>
<dbReference type="Gene3D" id="1.10.1750.10">
    <property type="match status" value="1"/>
</dbReference>
<dbReference type="SMART" id="SM00760">
    <property type="entry name" value="Bac_DnaA_C"/>
    <property type="match status" value="1"/>
</dbReference>
<dbReference type="GO" id="GO:0003688">
    <property type="term" value="F:DNA replication origin binding"/>
    <property type="evidence" value="ECO:0007669"/>
    <property type="project" value="UniProtKB-UniRule"/>
</dbReference>
<comment type="caution">
    <text evidence="8">Lacks conserved residue(s) required for the propagation of feature annotation.</text>
</comment>
<keyword evidence="5 8" id="KW-0067">ATP-binding</keyword>
<dbReference type="Pfam" id="PF11638">
    <property type="entry name" value="DnaA_N"/>
    <property type="match status" value="1"/>
</dbReference>
<dbReference type="InterPro" id="IPR027417">
    <property type="entry name" value="P-loop_NTPase"/>
</dbReference>
<dbReference type="Gene3D" id="3.30.300.180">
    <property type="match status" value="1"/>
</dbReference>
<dbReference type="NCBIfam" id="TIGR00362">
    <property type="entry name" value="DnaA"/>
    <property type="match status" value="1"/>
</dbReference>
<comment type="caution">
    <text evidence="14">The sequence shown here is derived from an EMBL/GenBank/DDBJ whole genome shotgun (WGS) entry which is preliminary data.</text>
</comment>
<evidence type="ECO:0000256" key="6">
    <source>
        <dbReference type="ARBA" id="ARBA00023121"/>
    </source>
</evidence>
<dbReference type="SUPFAM" id="SSF48295">
    <property type="entry name" value="TrpR-like"/>
    <property type="match status" value="1"/>
</dbReference>
<dbReference type="GO" id="GO:0008289">
    <property type="term" value="F:lipid binding"/>
    <property type="evidence" value="ECO:0007669"/>
    <property type="project" value="UniProtKB-KW"/>
</dbReference>
<evidence type="ECO:0000313" key="15">
    <source>
        <dbReference type="Proteomes" id="UP000537862"/>
    </source>
</evidence>
<keyword evidence="4 8" id="KW-0547">Nucleotide-binding</keyword>
<dbReference type="CDD" id="cd06571">
    <property type="entry name" value="Bac_DnaA_C"/>
    <property type="match status" value="1"/>
</dbReference>
<feature type="region of interest" description="Domain I, interacts with DnaA modulators" evidence="8">
    <location>
        <begin position="1"/>
        <end position="141"/>
    </location>
</feature>
<comment type="subcellular location">
    <subcellularLocation>
        <location evidence="8">Cytoplasm</location>
    </subcellularLocation>
</comment>
<organism evidence="14 15">
    <name type="scientific">Pelistega suis</name>
    <dbReference type="NCBI Taxonomy" id="1631957"/>
    <lineage>
        <taxon>Bacteria</taxon>
        <taxon>Pseudomonadati</taxon>
        <taxon>Pseudomonadota</taxon>
        <taxon>Betaproteobacteria</taxon>
        <taxon>Burkholderiales</taxon>
        <taxon>Alcaligenaceae</taxon>
        <taxon>Pelistega</taxon>
    </lineage>
</organism>
<evidence type="ECO:0000259" key="12">
    <source>
        <dbReference type="SMART" id="SM00382"/>
    </source>
</evidence>
<evidence type="ECO:0000256" key="3">
    <source>
        <dbReference type="ARBA" id="ARBA00022705"/>
    </source>
</evidence>
<feature type="binding site" evidence="8">
    <location>
        <position position="237"/>
    </location>
    <ligand>
        <name>ATP</name>
        <dbReference type="ChEBI" id="CHEBI:30616"/>
    </ligand>
</feature>
<name>A0A849P843_9BURK</name>
<feature type="binding site" evidence="8">
    <location>
        <position position="235"/>
    </location>
    <ligand>
        <name>ATP</name>
        <dbReference type="ChEBI" id="CHEBI:30616"/>
    </ligand>
</feature>
<accession>A0A849P843</accession>
<dbReference type="PANTHER" id="PTHR30050:SF2">
    <property type="entry name" value="CHROMOSOMAL REPLICATION INITIATOR PROTEIN DNAA"/>
    <property type="match status" value="1"/>
</dbReference>
<reference evidence="14 15" key="1">
    <citation type="submission" date="2020-05" db="EMBL/GenBank/DDBJ databases">
        <authorList>
            <person name="Niu N."/>
        </authorList>
    </citation>
    <scope>NUCLEOTIDE SEQUENCE [LARGE SCALE GENOMIC DNA]</scope>
    <source>
        <strain evidence="14 15">3340-03</strain>
    </source>
</reference>
<dbReference type="GO" id="GO:0005886">
    <property type="term" value="C:plasma membrane"/>
    <property type="evidence" value="ECO:0007669"/>
    <property type="project" value="TreeGrafter"/>
</dbReference>
<dbReference type="InterPro" id="IPR013317">
    <property type="entry name" value="DnaA_dom"/>
</dbReference>
<dbReference type="GO" id="GO:0005737">
    <property type="term" value="C:cytoplasm"/>
    <property type="evidence" value="ECO:0007669"/>
    <property type="project" value="UniProtKB-SubCell"/>
</dbReference>
<dbReference type="Proteomes" id="UP000537862">
    <property type="component" value="Unassembled WGS sequence"/>
</dbReference>
<dbReference type="AlphaFoldDB" id="A0A849P843"/>
<dbReference type="EMBL" id="JABGBN010000007">
    <property type="protein sequence ID" value="NOL52163.1"/>
    <property type="molecule type" value="Genomic_DNA"/>
</dbReference>
<evidence type="ECO:0000256" key="7">
    <source>
        <dbReference type="ARBA" id="ARBA00023125"/>
    </source>
</evidence>
<dbReference type="SUPFAM" id="SSF52540">
    <property type="entry name" value="P-loop containing nucleoside triphosphate hydrolases"/>
    <property type="match status" value="1"/>
</dbReference>
<dbReference type="PANTHER" id="PTHR30050">
    <property type="entry name" value="CHROMOSOMAL REPLICATION INITIATOR PROTEIN DNAA"/>
    <property type="match status" value="1"/>
</dbReference>
<dbReference type="InterPro" id="IPR038454">
    <property type="entry name" value="DnaA_N_sf"/>
</dbReference>
<dbReference type="HAMAP" id="MF_00377">
    <property type="entry name" value="DnaA_bact"/>
    <property type="match status" value="1"/>
</dbReference>
<dbReference type="GO" id="GO:0006275">
    <property type="term" value="P:regulation of DNA replication"/>
    <property type="evidence" value="ECO:0007669"/>
    <property type="project" value="UniProtKB-UniRule"/>
</dbReference>
<dbReference type="SMART" id="SM00382">
    <property type="entry name" value="AAA"/>
    <property type="match status" value="1"/>
</dbReference>
<dbReference type="InterPro" id="IPR001957">
    <property type="entry name" value="Chromosome_initiator_DnaA"/>
</dbReference>
<dbReference type="InterPro" id="IPR003593">
    <property type="entry name" value="AAA+_ATPase"/>
</dbReference>
<dbReference type="CDD" id="cd00009">
    <property type="entry name" value="AAA"/>
    <property type="match status" value="1"/>
</dbReference>
<evidence type="ECO:0000256" key="10">
    <source>
        <dbReference type="RuleBase" id="RU000577"/>
    </source>
</evidence>
<dbReference type="GO" id="GO:0006270">
    <property type="term" value="P:DNA replication initiation"/>
    <property type="evidence" value="ECO:0007669"/>
    <property type="project" value="UniProtKB-UniRule"/>
</dbReference>
<dbReference type="Gene3D" id="3.40.50.300">
    <property type="entry name" value="P-loop containing nucleotide triphosphate hydrolases"/>
    <property type="match status" value="1"/>
</dbReference>
<dbReference type="InterPro" id="IPR013159">
    <property type="entry name" value="DnaA_C"/>
</dbReference>
<dbReference type="FunFam" id="1.10.8.60:FF:000003">
    <property type="entry name" value="Chromosomal replication initiator protein DnaA"/>
    <property type="match status" value="1"/>
</dbReference>
<dbReference type="GO" id="GO:0005524">
    <property type="term" value="F:ATP binding"/>
    <property type="evidence" value="ECO:0007669"/>
    <property type="project" value="UniProtKB-UniRule"/>
</dbReference>
<protein>
    <recommendedName>
        <fullName evidence="8 9">Chromosomal replication initiator protein DnaA</fullName>
    </recommendedName>
</protein>
<keyword evidence="15" id="KW-1185">Reference proteome</keyword>
<dbReference type="InterPro" id="IPR024633">
    <property type="entry name" value="DnaA_N_dom"/>
</dbReference>
<dbReference type="InterPro" id="IPR010921">
    <property type="entry name" value="Trp_repressor/repl_initiator"/>
</dbReference>
<dbReference type="Pfam" id="PF00308">
    <property type="entry name" value="Bac_DnaA"/>
    <property type="match status" value="1"/>
</dbReference>
<comment type="function">
    <text evidence="8 10">Plays an essential role in the initiation and regulation of chromosomal replication. ATP-DnaA binds to the origin of replication (oriC) to initiate formation of the DNA replication initiation complex once per cell cycle. Binds the DnaA box (a 9 base pair repeat at the origin) and separates the double-stranded (ds)DNA. Forms a right-handed helical filament on oriC DNA; dsDNA binds to the exterior of the filament while single-stranded (ss)DNA is stabiized in the filament's interior. The ATP-DnaA-oriC complex binds and stabilizes one strand of the AT-rich DNA unwinding element (DUE), permitting loading of DNA polymerase. After initiation quickly degrades to an ADP-DnaA complex that is not apt for DNA replication. Binds acidic phospholipids.</text>
</comment>
<dbReference type="RefSeq" id="WP_171680859.1">
    <property type="nucleotide sequence ID" value="NZ_JABGBN010000007.1"/>
</dbReference>
<evidence type="ECO:0000256" key="9">
    <source>
        <dbReference type="NCBIfam" id="TIGR00362"/>
    </source>
</evidence>
<dbReference type="PRINTS" id="PR00051">
    <property type="entry name" value="DNAA"/>
</dbReference>
<feature type="region of interest" description="Domain IV, binds dsDNA" evidence="8">
    <location>
        <begin position="413"/>
        <end position="533"/>
    </location>
</feature>
<gene>
    <name evidence="8 14" type="primary">dnaA</name>
    <name evidence="14" type="ORF">HKX39_08315</name>
</gene>
<feature type="domain" description="Chromosomal replication initiator DnaA C-terminal" evidence="13">
    <location>
        <begin position="441"/>
        <end position="510"/>
    </location>
</feature>
<dbReference type="InterPro" id="IPR020591">
    <property type="entry name" value="Chromosome_initiator_DnaA-like"/>
</dbReference>
<evidence type="ECO:0000256" key="11">
    <source>
        <dbReference type="RuleBase" id="RU004227"/>
    </source>
</evidence>
<keyword evidence="2 8" id="KW-0963">Cytoplasm</keyword>
<dbReference type="Gene3D" id="1.10.8.60">
    <property type="match status" value="1"/>
</dbReference>
<feature type="binding site" evidence="8">
    <location>
        <position position="238"/>
    </location>
    <ligand>
        <name>ATP</name>
        <dbReference type="ChEBI" id="CHEBI:30616"/>
    </ligand>
</feature>
<evidence type="ECO:0000256" key="4">
    <source>
        <dbReference type="ARBA" id="ARBA00022741"/>
    </source>
</evidence>